<dbReference type="GO" id="GO:0003677">
    <property type="term" value="F:DNA binding"/>
    <property type="evidence" value="ECO:0007669"/>
    <property type="project" value="InterPro"/>
</dbReference>
<sequence>MSDDDIRTMVKEWLQCQNRKSYQLAEEIGIRPQTFYAQMSVRKISANTKKALSRIIPKLAADADLNASSSEKENNPEKLKIKEWLRTHGKTRQWLAEQCRVSVRTVHTWFAFRGSIPVTQSLFIGKLMSEGEPWKIQISNTIPVIFSETEMSIIHKFQERHPEIDLPMYGMHKILELCVNVLVQDEYSNPLQTSGFIRTPEICTREAE</sequence>
<reference evidence="1" key="1">
    <citation type="submission" date="2019-11" db="EMBL/GenBank/DDBJ databases">
        <authorList>
            <person name="Feng L."/>
        </authorList>
    </citation>
    <scope>NUCLEOTIDE SEQUENCE</scope>
    <source>
        <strain evidence="1">AMuciniphilaLFYP55</strain>
    </source>
</reference>
<gene>
    <name evidence="1" type="ORF">AMLFYP55_00003</name>
</gene>
<proteinExistence type="predicted"/>
<protein>
    <submittedName>
        <fullName evidence="1">Uncharacterized protein</fullName>
    </submittedName>
</protein>
<dbReference type="OrthoDB" id="199473at2"/>
<dbReference type="EMBL" id="CACRSS010000001">
    <property type="protein sequence ID" value="VYS71972.1"/>
    <property type="molecule type" value="Genomic_DNA"/>
</dbReference>
<organism evidence="1">
    <name type="scientific">Akkermansia muciniphila</name>
    <dbReference type="NCBI Taxonomy" id="239935"/>
    <lineage>
        <taxon>Bacteria</taxon>
        <taxon>Pseudomonadati</taxon>
        <taxon>Verrucomicrobiota</taxon>
        <taxon>Verrucomicrobiia</taxon>
        <taxon>Verrucomicrobiales</taxon>
        <taxon>Akkermansiaceae</taxon>
        <taxon>Akkermansia</taxon>
    </lineage>
</organism>
<dbReference type="AlphaFoldDB" id="A0A6N2QU43"/>
<dbReference type="InterPro" id="IPR010982">
    <property type="entry name" value="Lambda_DNA-bd_dom_sf"/>
</dbReference>
<dbReference type="RefSeq" id="WP_146018238.1">
    <property type="nucleotide sequence ID" value="NZ_CACRSS010000001.1"/>
</dbReference>
<name>A0A6N2QU43_9BACT</name>
<accession>A0A6N2QU43</accession>
<dbReference type="Gene3D" id="1.10.260.40">
    <property type="entry name" value="lambda repressor-like DNA-binding domains"/>
    <property type="match status" value="1"/>
</dbReference>
<evidence type="ECO:0000313" key="1">
    <source>
        <dbReference type="EMBL" id="VYS71972.1"/>
    </source>
</evidence>